<dbReference type="PROSITE" id="PS51935">
    <property type="entry name" value="NLPC_P60"/>
    <property type="match status" value="1"/>
</dbReference>
<dbReference type="InterPro" id="IPR036366">
    <property type="entry name" value="PGBDSf"/>
</dbReference>
<dbReference type="SUPFAM" id="SSF54001">
    <property type="entry name" value="Cysteine proteinases"/>
    <property type="match status" value="1"/>
</dbReference>
<reference evidence="7 8" key="1">
    <citation type="submission" date="2016-10" db="EMBL/GenBank/DDBJ databases">
        <authorList>
            <person name="de Groot N.N."/>
        </authorList>
    </citation>
    <scope>NUCLEOTIDE SEQUENCE [LARGE SCALE GENOMIC DNA]</scope>
    <source>
        <strain evidence="7 8">DSM 16981</strain>
    </source>
</reference>
<dbReference type="RefSeq" id="WP_091651254.1">
    <property type="nucleotide sequence ID" value="NZ_FNHQ01000020.1"/>
</dbReference>
<feature type="signal peptide" evidence="5">
    <location>
        <begin position="1"/>
        <end position="24"/>
    </location>
</feature>
<evidence type="ECO:0000256" key="2">
    <source>
        <dbReference type="ARBA" id="ARBA00022670"/>
    </source>
</evidence>
<dbReference type="Proteomes" id="UP000199309">
    <property type="component" value="Unassembled WGS sequence"/>
</dbReference>
<evidence type="ECO:0000313" key="7">
    <source>
        <dbReference type="EMBL" id="SDN02566.1"/>
    </source>
</evidence>
<evidence type="ECO:0000256" key="3">
    <source>
        <dbReference type="ARBA" id="ARBA00022801"/>
    </source>
</evidence>
<feature type="domain" description="NlpC/P60" evidence="6">
    <location>
        <begin position="107"/>
        <end position="228"/>
    </location>
</feature>
<accession>A0A1G9Y1M1</accession>
<dbReference type="Pfam" id="PF00877">
    <property type="entry name" value="NLPC_P60"/>
    <property type="match status" value="1"/>
</dbReference>
<dbReference type="Pfam" id="PF01471">
    <property type="entry name" value="PG_binding_1"/>
    <property type="match status" value="1"/>
</dbReference>
<dbReference type="GO" id="GO:0006508">
    <property type="term" value="P:proteolysis"/>
    <property type="evidence" value="ECO:0007669"/>
    <property type="project" value="UniProtKB-KW"/>
</dbReference>
<protein>
    <submittedName>
        <fullName evidence="7">Putative peptidoglycan binding domain-containing protein</fullName>
    </submittedName>
</protein>
<dbReference type="SUPFAM" id="SSF47090">
    <property type="entry name" value="PGBD-like"/>
    <property type="match status" value="1"/>
</dbReference>
<keyword evidence="2" id="KW-0645">Protease</keyword>
<dbReference type="OrthoDB" id="9808890at2"/>
<organism evidence="7 8">
    <name type="scientific">Megasphaera paucivorans</name>
    <dbReference type="NCBI Taxonomy" id="349095"/>
    <lineage>
        <taxon>Bacteria</taxon>
        <taxon>Bacillati</taxon>
        <taxon>Bacillota</taxon>
        <taxon>Negativicutes</taxon>
        <taxon>Veillonellales</taxon>
        <taxon>Veillonellaceae</taxon>
        <taxon>Megasphaera</taxon>
    </lineage>
</organism>
<name>A0A1G9Y1M1_9FIRM</name>
<evidence type="ECO:0000313" key="8">
    <source>
        <dbReference type="Proteomes" id="UP000199309"/>
    </source>
</evidence>
<dbReference type="GO" id="GO:0008234">
    <property type="term" value="F:cysteine-type peptidase activity"/>
    <property type="evidence" value="ECO:0007669"/>
    <property type="project" value="UniProtKB-KW"/>
</dbReference>
<dbReference type="PANTHER" id="PTHR47053:SF1">
    <property type="entry name" value="MUREIN DD-ENDOPEPTIDASE MEPH-RELATED"/>
    <property type="match status" value="1"/>
</dbReference>
<gene>
    <name evidence="7" type="ORF">SAMN05660299_01967</name>
</gene>
<evidence type="ECO:0000256" key="4">
    <source>
        <dbReference type="ARBA" id="ARBA00022807"/>
    </source>
</evidence>
<dbReference type="InterPro" id="IPR036365">
    <property type="entry name" value="PGBD-like_sf"/>
</dbReference>
<sequence length="228" mass="25329">MWKNGSRIFLITVLLMVAAFPAGAYYSIGDKGNDVMLIQQQLTRRGYRVRTNGIYTEDTAKAVAKFQADRHIQISGKVGDWTFYQITGKRMKMINEDKISYQRFSSDDMGSRLVSIANKYVGVPYVWGGNTPKGFDCSGFTKYVFSNAGINLPRMADQQYMVGAPVSRSDLIPGDLVFFTTYCPGVSHSGIYVGNDKFISATSSGGIRVDSMSSGYWSSRYVGAKRVR</sequence>
<dbReference type="InterPro" id="IPR038765">
    <property type="entry name" value="Papain-like_cys_pep_sf"/>
</dbReference>
<comment type="similarity">
    <text evidence="1">Belongs to the peptidase C40 family.</text>
</comment>
<feature type="chain" id="PRO_5038980615" evidence="5">
    <location>
        <begin position="25"/>
        <end position="228"/>
    </location>
</feature>
<keyword evidence="5" id="KW-0732">Signal</keyword>
<dbReference type="InterPro" id="IPR051202">
    <property type="entry name" value="Peptidase_C40"/>
</dbReference>
<dbReference type="AlphaFoldDB" id="A0A1G9Y1M1"/>
<evidence type="ECO:0000256" key="1">
    <source>
        <dbReference type="ARBA" id="ARBA00007074"/>
    </source>
</evidence>
<keyword evidence="4" id="KW-0788">Thiol protease</keyword>
<dbReference type="InterPro" id="IPR000064">
    <property type="entry name" value="NLP_P60_dom"/>
</dbReference>
<dbReference type="STRING" id="349095.SAMN05660299_01967"/>
<keyword evidence="3" id="KW-0378">Hydrolase</keyword>
<dbReference type="Gene3D" id="3.90.1720.10">
    <property type="entry name" value="endopeptidase domain like (from Nostoc punctiforme)"/>
    <property type="match status" value="1"/>
</dbReference>
<proteinExistence type="inferred from homology"/>
<dbReference type="PANTHER" id="PTHR47053">
    <property type="entry name" value="MUREIN DD-ENDOPEPTIDASE MEPH-RELATED"/>
    <property type="match status" value="1"/>
</dbReference>
<keyword evidence="8" id="KW-1185">Reference proteome</keyword>
<dbReference type="InterPro" id="IPR002477">
    <property type="entry name" value="Peptidoglycan-bd-like"/>
</dbReference>
<evidence type="ECO:0000259" key="6">
    <source>
        <dbReference type="PROSITE" id="PS51935"/>
    </source>
</evidence>
<evidence type="ECO:0000256" key="5">
    <source>
        <dbReference type="SAM" id="SignalP"/>
    </source>
</evidence>
<dbReference type="EMBL" id="FNHQ01000020">
    <property type="protein sequence ID" value="SDN02566.1"/>
    <property type="molecule type" value="Genomic_DNA"/>
</dbReference>
<dbReference type="Gene3D" id="1.10.101.10">
    <property type="entry name" value="PGBD-like superfamily/PGBD"/>
    <property type="match status" value="1"/>
</dbReference>